<dbReference type="GO" id="GO:0005524">
    <property type="term" value="F:ATP binding"/>
    <property type="evidence" value="ECO:0007669"/>
    <property type="project" value="UniProtKB-KW"/>
</dbReference>
<dbReference type="GO" id="GO:0004016">
    <property type="term" value="F:adenylate cyclase activity"/>
    <property type="evidence" value="ECO:0007669"/>
    <property type="project" value="TreeGrafter"/>
</dbReference>
<proteinExistence type="predicted"/>
<dbReference type="SUPFAM" id="SSF48452">
    <property type="entry name" value="TPR-like"/>
    <property type="match status" value="1"/>
</dbReference>
<dbReference type="PANTHER" id="PTHR16305:SF28">
    <property type="entry name" value="GUANYLATE CYCLASE DOMAIN-CONTAINING PROTEIN"/>
    <property type="match status" value="1"/>
</dbReference>
<dbReference type="PANTHER" id="PTHR16305">
    <property type="entry name" value="TESTICULAR SOLUBLE ADENYLYL CYCLASE"/>
    <property type="match status" value="1"/>
</dbReference>
<organism evidence="3 4">
    <name type="scientific">Candidatus Entotheonella gemina</name>
    <dbReference type="NCBI Taxonomy" id="1429439"/>
    <lineage>
        <taxon>Bacteria</taxon>
        <taxon>Pseudomonadati</taxon>
        <taxon>Nitrospinota/Tectimicrobiota group</taxon>
        <taxon>Candidatus Tectimicrobiota</taxon>
        <taxon>Candidatus Entotheonellia</taxon>
        <taxon>Candidatus Entotheonellales</taxon>
        <taxon>Candidatus Entotheonellaceae</taxon>
        <taxon>Candidatus Entotheonella</taxon>
    </lineage>
</organism>
<keyword evidence="1" id="KW-0547">Nucleotide-binding</keyword>
<sequence length="544" mass="61219">LTEALEVLTVDKPLVLVLEDLHWSDVSTLDWLAYVARRRATARLLILGTYRPVDAIVRQHPVRAVTQELQVHGHCMELNLPYLSDSGVAAYVYQRFGESAELLALASVLNQRAGGNPLFLVNMLDALVRQGMLREAQHGWVLAEDPHGIHVQMPESLRRLVEQYVDQLETPEQTLLEIASVMGREFVTAAVAMSMGETIETVETICTALARRGQFIESYGVTEWPNETIVARYRFIHDLYREVVYQRIPASQQARWHRQLGLCLENGYRTQVHTMAAELADHFMRGREFSKAVQYLSLAGENALRRYAYQEAIAHLQRGLALLTSLPATLTRLQQELIFQTTLGPVFITVKGEASSEVEQTYTRARELCRELGGTPQRFPVLMGLLRCYVTRGNHGPAQQLAEEFLHQAQHSQDSALLVEAHLARGIAAFCFGDLLLAREHLEQSLAFYDPCQHRDHWTHYARDPNVVGHGLLAWTLWALGYADQAEALMRQALNLAEELTHPASLAFTRNLAAGLCQRRREVQETQAYAESTLALASDLGLSP</sequence>
<evidence type="ECO:0000313" key="3">
    <source>
        <dbReference type="EMBL" id="ETW95600.1"/>
    </source>
</evidence>
<dbReference type="EMBL" id="AZHX01002296">
    <property type="protein sequence ID" value="ETW95600.1"/>
    <property type="molecule type" value="Genomic_DNA"/>
</dbReference>
<accession>W4LCZ7</accession>
<comment type="caution">
    <text evidence="3">The sequence shown here is derived from an EMBL/GenBank/DDBJ whole genome shotgun (WGS) entry which is preliminary data.</text>
</comment>
<name>W4LCZ7_9BACT</name>
<dbReference type="Gene3D" id="1.25.40.10">
    <property type="entry name" value="Tetratricopeptide repeat domain"/>
    <property type="match status" value="1"/>
</dbReference>
<dbReference type="InterPro" id="IPR011990">
    <property type="entry name" value="TPR-like_helical_dom_sf"/>
</dbReference>
<feature type="non-terminal residue" evidence="3">
    <location>
        <position position="1"/>
    </location>
</feature>
<evidence type="ECO:0000256" key="2">
    <source>
        <dbReference type="ARBA" id="ARBA00022840"/>
    </source>
</evidence>
<dbReference type="GO" id="GO:0005737">
    <property type="term" value="C:cytoplasm"/>
    <property type="evidence" value="ECO:0007669"/>
    <property type="project" value="TreeGrafter"/>
</dbReference>
<evidence type="ECO:0008006" key="5">
    <source>
        <dbReference type="Google" id="ProtNLM"/>
    </source>
</evidence>
<keyword evidence="4" id="KW-1185">Reference proteome</keyword>
<dbReference type="Proteomes" id="UP000019140">
    <property type="component" value="Unassembled WGS sequence"/>
</dbReference>
<evidence type="ECO:0000313" key="4">
    <source>
        <dbReference type="Proteomes" id="UP000019140"/>
    </source>
</evidence>
<gene>
    <name evidence="3" type="ORF">ETSY2_47905</name>
</gene>
<keyword evidence="2" id="KW-0067">ATP-binding</keyword>
<dbReference type="HOGENOM" id="CLU_500176_0_0_7"/>
<protein>
    <recommendedName>
        <fullName evidence="5">MalT-like TPR region domain-containing protein</fullName>
    </recommendedName>
</protein>
<dbReference type="AlphaFoldDB" id="W4LCZ7"/>
<evidence type="ECO:0000256" key="1">
    <source>
        <dbReference type="ARBA" id="ARBA00022741"/>
    </source>
</evidence>
<reference evidence="3 4" key="1">
    <citation type="journal article" date="2014" name="Nature">
        <title>An environmental bacterial taxon with a large and distinct metabolic repertoire.</title>
        <authorList>
            <person name="Wilson M.C."/>
            <person name="Mori T."/>
            <person name="Ruckert C."/>
            <person name="Uria A.R."/>
            <person name="Helf M.J."/>
            <person name="Takada K."/>
            <person name="Gernert C."/>
            <person name="Steffens U.A."/>
            <person name="Heycke N."/>
            <person name="Schmitt S."/>
            <person name="Rinke C."/>
            <person name="Helfrich E.J."/>
            <person name="Brachmann A.O."/>
            <person name="Gurgui C."/>
            <person name="Wakimoto T."/>
            <person name="Kracht M."/>
            <person name="Crusemann M."/>
            <person name="Hentschel U."/>
            <person name="Abe I."/>
            <person name="Matsunaga S."/>
            <person name="Kalinowski J."/>
            <person name="Takeyama H."/>
            <person name="Piel J."/>
        </authorList>
    </citation>
    <scope>NUCLEOTIDE SEQUENCE [LARGE SCALE GENOMIC DNA]</scope>
    <source>
        <strain evidence="4">TSY2</strain>
    </source>
</reference>